<reference evidence="2 3" key="1">
    <citation type="submission" date="2020-04" db="EMBL/GenBank/DDBJ databases">
        <title>Acinetobacter Taxon 24.</title>
        <authorList>
            <person name="Nemec A."/>
            <person name="Radolfova-Krizova L."/>
            <person name="Higgins P.G."/>
            <person name="Spanelova P."/>
        </authorList>
    </citation>
    <scope>NUCLEOTIDE SEQUENCE [LARGE SCALE GENOMIC DNA]</scope>
    <source>
        <strain evidence="2 3">ANC 4280</strain>
    </source>
</reference>
<gene>
    <name evidence="2" type="ORF">HLH11_05000</name>
</gene>
<dbReference type="EMBL" id="JABERH010000015">
    <property type="protein sequence ID" value="NNH38022.1"/>
    <property type="molecule type" value="Genomic_DNA"/>
</dbReference>
<proteinExistence type="predicted"/>
<accession>A0A8E4F7W4</accession>
<comment type="caution">
    <text evidence="2">The sequence shown here is derived from an EMBL/GenBank/DDBJ whole genome shotgun (WGS) entry which is preliminary data.</text>
</comment>
<sequence length="172" mass="19738">MIEMTKDNIARILEAFAYIAENITFNKKNNMYNVLKVFYLADKLHMDRYGRFIFEDKYAALPKGPVPSRAYDLMKNIKTGQPLPHGLTSPIHLESNYNVLADRKANLDYFSGSDLICIDEVINISKNKDLGSLSHDNAWKNTSPNQIMTTESILSTLENSKELIHLYKNRYA</sequence>
<evidence type="ECO:0000313" key="3">
    <source>
        <dbReference type="Proteomes" id="UP000532147"/>
    </source>
</evidence>
<protein>
    <submittedName>
        <fullName evidence="2">SocA family protein</fullName>
    </submittedName>
</protein>
<name>A0A8E4F7W4_9GAMM</name>
<organism evidence="2 3">
    <name type="scientific">Acinetobacter terrae</name>
    <dbReference type="NCBI Taxonomy" id="2731247"/>
    <lineage>
        <taxon>Bacteria</taxon>
        <taxon>Pseudomonadati</taxon>
        <taxon>Pseudomonadota</taxon>
        <taxon>Gammaproteobacteria</taxon>
        <taxon>Moraxellales</taxon>
        <taxon>Moraxellaceae</taxon>
        <taxon>Acinetobacter</taxon>
        <taxon>Acinetobacter Taxon 24</taxon>
    </lineage>
</organism>
<dbReference type="Pfam" id="PF13274">
    <property type="entry name" value="SocA_Panacea"/>
    <property type="match status" value="1"/>
</dbReference>
<dbReference type="InterPro" id="IPR025272">
    <property type="entry name" value="SocA_Panacea"/>
</dbReference>
<dbReference type="Proteomes" id="UP000532147">
    <property type="component" value="Unassembled WGS sequence"/>
</dbReference>
<dbReference type="AlphaFoldDB" id="A0A8E4F7W4"/>
<evidence type="ECO:0000259" key="1">
    <source>
        <dbReference type="Pfam" id="PF13274"/>
    </source>
</evidence>
<feature type="domain" description="Antitoxin SocA-like Panacea" evidence="1">
    <location>
        <begin position="35"/>
        <end position="140"/>
    </location>
</feature>
<evidence type="ECO:0000313" key="2">
    <source>
        <dbReference type="EMBL" id="NNH38022.1"/>
    </source>
</evidence>